<name>A0ABU6KHU7_9BACI</name>
<dbReference type="EMBL" id="JARZFX010000007">
    <property type="protein sequence ID" value="MEC5424653.1"/>
    <property type="molecule type" value="Genomic_DNA"/>
</dbReference>
<feature type="domain" description="Zinc-ribbon" evidence="3">
    <location>
        <begin position="3"/>
        <end position="23"/>
    </location>
</feature>
<evidence type="ECO:0000256" key="2">
    <source>
        <dbReference type="SAM" id="Phobius"/>
    </source>
</evidence>
<evidence type="ECO:0000313" key="5">
    <source>
        <dbReference type="Proteomes" id="UP001335737"/>
    </source>
</evidence>
<gene>
    <name evidence="4" type="ORF">QGM71_14225</name>
</gene>
<evidence type="ECO:0000259" key="3">
    <source>
        <dbReference type="Pfam" id="PF13240"/>
    </source>
</evidence>
<dbReference type="InterPro" id="IPR026870">
    <property type="entry name" value="Zinc_ribbon_dom"/>
</dbReference>
<dbReference type="RefSeq" id="WP_327608218.1">
    <property type="nucleotide sequence ID" value="NZ_JARZFX010000007.1"/>
</dbReference>
<feature type="region of interest" description="Disordered" evidence="1">
    <location>
        <begin position="32"/>
        <end position="63"/>
    </location>
</feature>
<keyword evidence="2" id="KW-0472">Membrane</keyword>
<keyword evidence="5" id="KW-1185">Reference proteome</keyword>
<dbReference type="Pfam" id="PF13240">
    <property type="entry name" value="Zn_Ribbon_1"/>
    <property type="match status" value="1"/>
</dbReference>
<feature type="transmembrane region" description="Helical" evidence="2">
    <location>
        <begin position="200"/>
        <end position="218"/>
    </location>
</feature>
<evidence type="ECO:0000256" key="1">
    <source>
        <dbReference type="SAM" id="MobiDB-lite"/>
    </source>
</evidence>
<accession>A0ABU6KHU7</accession>
<feature type="transmembrane region" description="Helical" evidence="2">
    <location>
        <begin position="97"/>
        <end position="118"/>
    </location>
</feature>
<sequence length="265" mass="28433">MICPNCGQHTENAKFCTNCGAVLSAESEAAAASQTEDSKVRPESLSGTETQQTTEKDQSKSNDTVDNLKSEVFKFGNYFFNTLKKPSEAHKSNGTNMISGIATMVIFSVLYALGIHLASREMSVIFQISFFDSFILPLLQFILLFALLAGLTFGGTKFAAQAVSFKDVLAKFGAYSVPFLVLSVIGGIFSVIGLPLAGTILILSLVGPLLLVPTFILLEQPAAGFDRIYVLLGIYIVSLIIAGFLVQNIFGVFMGGMMDGFLGSF</sequence>
<feature type="transmembrane region" description="Helical" evidence="2">
    <location>
        <begin position="172"/>
        <end position="194"/>
    </location>
</feature>
<protein>
    <recommendedName>
        <fullName evidence="3">Zinc-ribbon domain-containing protein</fullName>
    </recommendedName>
</protein>
<comment type="caution">
    <text evidence="4">The sequence shown here is derived from an EMBL/GenBank/DDBJ whole genome shotgun (WGS) entry which is preliminary data.</text>
</comment>
<feature type="transmembrane region" description="Helical" evidence="2">
    <location>
        <begin position="230"/>
        <end position="255"/>
    </location>
</feature>
<reference evidence="4 5" key="1">
    <citation type="journal article" date="2024" name="Int. J. Syst. Evol. Microbiol.">
        <title>Virgibacillus tibetensis sp. nov., isolated from salt lake on the Tibetan Plateau of China.</title>
        <authorList>
            <person name="Phurbu D."/>
            <person name="Liu Z.-X."/>
            <person name="Wang R."/>
            <person name="Zheng Y.-Y."/>
            <person name="Liu H.-C."/>
            <person name="Zhou Y.-G."/>
            <person name="Yu Y.-J."/>
            <person name="Li A.-H."/>
        </authorList>
    </citation>
    <scope>NUCLEOTIDE SEQUENCE [LARGE SCALE GENOMIC DNA]</scope>
    <source>
        <strain evidence="4 5">C22-A2</strain>
    </source>
</reference>
<keyword evidence="2" id="KW-1133">Transmembrane helix</keyword>
<organism evidence="4 5">
    <name type="scientific">Virgibacillus tibetensis</name>
    <dbReference type="NCBI Taxonomy" id="3042313"/>
    <lineage>
        <taxon>Bacteria</taxon>
        <taxon>Bacillati</taxon>
        <taxon>Bacillota</taxon>
        <taxon>Bacilli</taxon>
        <taxon>Bacillales</taxon>
        <taxon>Bacillaceae</taxon>
        <taxon>Virgibacillus</taxon>
    </lineage>
</organism>
<keyword evidence="2" id="KW-0812">Transmembrane</keyword>
<feature type="transmembrane region" description="Helical" evidence="2">
    <location>
        <begin position="138"/>
        <end position="160"/>
    </location>
</feature>
<dbReference type="Proteomes" id="UP001335737">
    <property type="component" value="Unassembled WGS sequence"/>
</dbReference>
<evidence type="ECO:0000313" key="4">
    <source>
        <dbReference type="EMBL" id="MEC5424653.1"/>
    </source>
</evidence>
<proteinExistence type="predicted"/>